<reference evidence="1" key="2">
    <citation type="submission" date="2020-07" db="EMBL/GenBank/DDBJ databases">
        <authorList>
            <person name="Vera ALvarez R."/>
            <person name="Arias-Moreno D.M."/>
            <person name="Jimenez-Jacinto V."/>
            <person name="Jimenez-Bremont J.F."/>
            <person name="Swaminathan K."/>
            <person name="Moose S.P."/>
            <person name="Guerrero-Gonzalez M.L."/>
            <person name="Marino-Ramirez L."/>
            <person name="Landsman D."/>
            <person name="Rodriguez-Kessler M."/>
            <person name="Delgado-Sanchez P."/>
        </authorList>
    </citation>
    <scope>NUCLEOTIDE SEQUENCE</scope>
    <source>
        <tissue evidence="1">Cladode</tissue>
    </source>
</reference>
<protein>
    <submittedName>
        <fullName evidence="1">Uncharacterized protein</fullName>
    </submittedName>
</protein>
<evidence type="ECO:0000313" key="1">
    <source>
        <dbReference type="EMBL" id="MBA4627526.1"/>
    </source>
</evidence>
<organism evidence="1">
    <name type="scientific">Opuntia streptacantha</name>
    <name type="common">Prickly pear cactus</name>
    <name type="synonym">Opuntia cardona</name>
    <dbReference type="NCBI Taxonomy" id="393608"/>
    <lineage>
        <taxon>Eukaryota</taxon>
        <taxon>Viridiplantae</taxon>
        <taxon>Streptophyta</taxon>
        <taxon>Embryophyta</taxon>
        <taxon>Tracheophyta</taxon>
        <taxon>Spermatophyta</taxon>
        <taxon>Magnoliopsida</taxon>
        <taxon>eudicotyledons</taxon>
        <taxon>Gunneridae</taxon>
        <taxon>Pentapetalae</taxon>
        <taxon>Caryophyllales</taxon>
        <taxon>Cactineae</taxon>
        <taxon>Cactaceae</taxon>
        <taxon>Opuntioideae</taxon>
        <taxon>Opuntia</taxon>
    </lineage>
</organism>
<reference evidence="1" key="1">
    <citation type="journal article" date="2013" name="J. Plant Res.">
        <title>Effect of fungi and light on seed germination of three Opuntia species from semiarid lands of central Mexico.</title>
        <authorList>
            <person name="Delgado-Sanchez P."/>
            <person name="Jimenez-Bremont J.F."/>
            <person name="Guerrero-Gonzalez Mde L."/>
            <person name="Flores J."/>
        </authorList>
    </citation>
    <scope>NUCLEOTIDE SEQUENCE</scope>
    <source>
        <tissue evidence="1">Cladode</tissue>
    </source>
</reference>
<name>A0A7C9CWF0_OPUST</name>
<dbReference type="EMBL" id="GISG01062459">
    <property type="protein sequence ID" value="MBA4627526.1"/>
    <property type="molecule type" value="Transcribed_RNA"/>
</dbReference>
<sequence>MATGTILSVSSANRALNLNRNGSLQVVPSGQITKSPSSSKRLMFSASFSLSLDNATALMGEISSENLLMLYVTQLTFLPRATAMTTGSKTVLWLQTNRTPPWPFLGEKGGLPLTTSLIPKIL</sequence>
<dbReference type="AlphaFoldDB" id="A0A7C9CWF0"/>
<accession>A0A7C9CWF0</accession>
<proteinExistence type="predicted"/>